<name>A0A841GWY4_9BACT</name>
<accession>A0A841GWY4</accession>
<organism evidence="5 6">
    <name type="scientific">Longimicrobium terrae</name>
    <dbReference type="NCBI Taxonomy" id="1639882"/>
    <lineage>
        <taxon>Bacteria</taxon>
        <taxon>Pseudomonadati</taxon>
        <taxon>Gemmatimonadota</taxon>
        <taxon>Longimicrobiia</taxon>
        <taxon>Longimicrobiales</taxon>
        <taxon>Longimicrobiaceae</taxon>
        <taxon>Longimicrobium</taxon>
    </lineage>
</organism>
<evidence type="ECO:0000256" key="1">
    <source>
        <dbReference type="ARBA" id="ARBA00023015"/>
    </source>
</evidence>
<proteinExistence type="predicted"/>
<dbReference type="GO" id="GO:0003677">
    <property type="term" value="F:DNA binding"/>
    <property type="evidence" value="ECO:0007669"/>
    <property type="project" value="UniProtKB-KW"/>
</dbReference>
<dbReference type="InterPro" id="IPR002577">
    <property type="entry name" value="HTH_HxlR"/>
</dbReference>
<dbReference type="PROSITE" id="PS51118">
    <property type="entry name" value="HTH_HXLR"/>
    <property type="match status" value="1"/>
</dbReference>
<evidence type="ECO:0000259" key="4">
    <source>
        <dbReference type="PROSITE" id="PS51118"/>
    </source>
</evidence>
<dbReference type="InterPro" id="IPR036388">
    <property type="entry name" value="WH-like_DNA-bd_sf"/>
</dbReference>
<dbReference type="Gene3D" id="1.10.10.10">
    <property type="entry name" value="Winged helix-like DNA-binding domain superfamily/Winged helix DNA-binding domain"/>
    <property type="match status" value="1"/>
</dbReference>
<feature type="domain" description="HTH hxlR-type" evidence="4">
    <location>
        <begin position="27"/>
        <end position="126"/>
    </location>
</feature>
<keyword evidence="3" id="KW-0804">Transcription</keyword>
<keyword evidence="1" id="KW-0805">Transcription regulation</keyword>
<keyword evidence="6" id="KW-1185">Reference proteome</keyword>
<evidence type="ECO:0000313" key="6">
    <source>
        <dbReference type="Proteomes" id="UP000582837"/>
    </source>
</evidence>
<dbReference type="AlphaFoldDB" id="A0A841GWY4"/>
<protein>
    <submittedName>
        <fullName evidence="5">DNA-binding HxlR family transcriptional regulator</fullName>
    </submittedName>
</protein>
<gene>
    <name evidence="5" type="ORF">HNQ61_002052</name>
</gene>
<evidence type="ECO:0000256" key="3">
    <source>
        <dbReference type="ARBA" id="ARBA00023163"/>
    </source>
</evidence>
<dbReference type="Proteomes" id="UP000582837">
    <property type="component" value="Unassembled WGS sequence"/>
</dbReference>
<reference evidence="5 6" key="1">
    <citation type="submission" date="2020-08" db="EMBL/GenBank/DDBJ databases">
        <title>Genomic Encyclopedia of Type Strains, Phase IV (KMG-IV): sequencing the most valuable type-strain genomes for metagenomic binning, comparative biology and taxonomic classification.</title>
        <authorList>
            <person name="Goeker M."/>
        </authorList>
    </citation>
    <scope>NUCLEOTIDE SEQUENCE [LARGE SCALE GENOMIC DNA]</scope>
    <source>
        <strain evidence="5 6">DSM 29007</strain>
    </source>
</reference>
<dbReference type="PANTHER" id="PTHR33204">
    <property type="entry name" value="TRANSCRIPTIONAL REGULATOR, MARR FAMILY"/>
    <property type="match status" value="1"/>
</dbReference>
<dbReference type="Pfam" id="PF01638">
    <property type="entry name" value="HxlR"/>
    <property type="match status" value="1"/>
</dbReference>
<evidence type="ECO:0000313" key="5">
    <source>
        <dbReference type="EMBL" id="MBB6070433.1"/>
    </source>
</evidence>
<dbReference type="PANTHER" id="PTHR33204:SF39">
    <property type="entry name" value="TRANSCRIPTIONAL REGULATORY PROTEIN"/>
    <property type="match status" value="1"/>
</dbReference>
<dbReference type="RefSeq" id="WP_170035812.1">
    <property type="nucleotide sequence ID" value="NZ_JABDTL010000001.1"/>
</dbReference>
<dbReference type="SUPFAM" id="SSF46785">
    <property type="entry name" value="Winged helix' DNA-binding domain"/>
    <property type="match status" value="1"/>
</dbReference>
<comment type="caution">
    <text evidence="5">The sequence shown here is derived from an EMBL/GenBank/DDBJ whole genome shotgun (WGS) entry which is preliminary data.</text>
</comment>
<dbReference type="InterPro" id="IPR036390">
    <property type="entry name" value="WH_DNA-bd_sf"/>
</dbReference>
<dbReference type="EMBL" id="JACHIA010000004">
    <property type="protein sequence ID" value="MBB6070433.1"/>
    <property type="molecule type" value="Genomic_DNA"/>
</dbReference>
<sequence>MSITSTPPVVPQRAAPQLTRAHEPLGCRAHEVLARVGDKWSVYIIHVLGEAGTLRFGELKRCVEGISQRMLTVTLRSLERDGLVSRAMYPEMPPRVEYALTPLAMTLRGIVGQLVEWSQANLPAIDGARARYDAQVPGWAPAED</sequence>
<evidence type="ECO:0000256" key="2">
    <source>
        <dbReference type="ARBA" id="ARBA00023125"/>
    </source>
</evidence>
<keyword evidence="2 5" id="KW-0238">DNA-binding</keyword>